<sequence>MTKDKKHQFDRQDYGPEARKILEGLEPAKKRPEVFITGDDIPRKPTTIDDLPEPDRQQARDFLDDVRRTGQRPKTAKEIAIETAARDFHEPRPMPTPSGSRPTRSADDPPTSPKPKR</sequence>
<organism evidence="2 3">
    <name type="scientific">Ferranicluibacter rubi</name>
    <dbReference type="NCBI Taxonomy" id="2715133"/>
    <lineage>
        <taxon>Bacteria</taxon>
        <taxon>Pseudomonadati</taxon>
        <taxon>Pseudomonadota</taxon>
        <taxon>Alphaproteobacteria</taxon>
        <taxon>Hyphomicrobiales</taxon>
        <taxon>Rhizobiaceae</taxon>
        <taxon>Ferranicluibacter</taxon>
    </lineage>
</organism>
<dbReference type="RefSeq" id="WP_167131103.1">
    <property type="nucleotide sequence ID" value="NZ_JAANCM010000023.1"/>
</dbReference>
<protein>
    <submittedName>
        <fullName evidence="2">Uncharacterized protein</fullName>
    </submittedName>
</protein>
<dbReference type="AlphaFoldDB" id="A0AA44CF91"/>
<evidence type="ECO:0000313" key="2">
    <source>
        <dbReference type="EMBL" id="NHT78947.1"/>
    </source>
</evidence>
<gene>
    <name evidence="2" type="ORF">G8E10_24925</name>
</gene>
<keyword evidence="3" id="KW-1185">Reference proteome</keyword>
<dbReference type="Proteomes" id="UP001155840">
    <property type="component" value="Unassembled WGS sequence"/>
</dbReference>
<feature type="compositionally biased region" description="Basic and acidic residues" evidence="1">
    <location>
        <begin position="1"/>
        <end position="33"/>
    </location>
</feature>
<accession>A0AA44CF91</accession>
<name>A0AA44CF91_9HYPH</name>
<feature type="compositionally biased region" description="Basic and acidic residues" evidence="1">
    <location>
        <begin position="75"/>
        <end position="92"/>
    </location>
</feature>
<evidence type="ECO:0000313" key="3">
    <source>
        <dbReference type="Proteomes" id="UP001155840"/>
    </source>
</evidence>
<dbReference type="EMBL" id="JAANCM010000023">
    <property type="protein sequence ID" value="NHT78947.1"/>
    <property type="molecule type" value="Genomic_DNA"/>
</dbReference>
<comment type="caution">
    <text evidence="2">The sequence shown here is derived from an EMBL/GenBank/DDBJ whole genome shotgun (WGS) entry which is preliminary data.</text>
</comment>
<proteinExistence type="predicted"/>
<feature type="compositionally biased region" description="Basic and acidic residues" evidence="1">
    <location>
        <begin position="40"/>
        <end position="68"/>
    </location>
</feature>
<feature type="region of interest" description="Disordered" evidence="1">
    <location>
        <begin position="1"/>
        <end position="117"/>
    </location>
</feature>
<reference evidence="2" key="1">
    <citation type="submission" date="2020-03" db="EMBL/GenBank/DDBJ databases">
        <title>Ferranicluibacter endophyticum gen. nov., sp. nov., a new genus isolated from Rubus ulmifolius Schott. stem.</title>
        <authorList>
            <person name="Roca-Couso R."/>
            <person name="Flores-Felix J.D."/>
            <person name="Igual J.M."/>
            <person name="Rivas R."/>
        </authorList>
    </citation>
    <scope>NUCLEOTIDE SEQUENCE</scope>
    <source>
        <strain evidence="2">CRRU44</strain>
    </source>
</reference>
<evidence type="ECO:0000256" key="1">
    <source>
        <dbReference type="SAM" id="MobiDB-lite"/>
    </source>
</evidence>